<evidence type="ECO:0000256" key="3">
    <source>
        <dbReference type="SAM" id="MobiDB-lite"/>
    </source>
</evidence>
<dbReference type="OrthoDB" id="2333384at2759"/>
<sequence length="408" mass="46410">MPSLKIFRIEFDRADAVYIPGECVSGFVIIDLAKEKLAEELKLSAKGEANVSWDEESSSTDCNGNSTTTTWTYRANEKYFELTISLLEKSEDDGKVHIPAGLSRYPFCIQLPCDLPCSFEHHVGHVRYTIKAVIVRSWRFNHECKAAYTVITIYDLNIRREQCIGIDDEVNQSFSCCFCCVSDGLINVHIKLPMTGFVPGQWIEAILDLKHNATINELQKICVKLQQSLEFRASFREDAPFDKKKKDKVTVATVQKITPFDKHLDKHTIALRLFIPPIPPSDLQFCDIIDLKYILRIVLHSKNWYYKIVKEYPILIGTIPLRFIPAPAASSSSDVFPSTSKREDVTPESNIVPSPSTPSLNDFVDTPPSYEESLSHRVSCIRDPKDSIYVHGVNEPFAPKYPVFKYFE</sequence>
<dbReference type="PANTHER" id="PTHR11188">
    <property type="entry name" value="ARRESTIN DOMAIN CONTAINING PROTEIN"/>
    <property type="match status" value="1"/>
</dbReference>
<evidence type="ECO:0000256" key="2">
    <source>
        <dbReference type="ARBA" id="ARBA00022606"/>
    </source>
</evidence>
<accession>A0A6J1QYZ9</accession>
<dbReference type="SMART" id="SM01017">
    <property type="entry name" value="Arrestin_C"/>
    <property type="match status" value="1"/>
</dbReference>
<feature type="compositionally biased region" description="Polar residues" evidence="3">
    <location>
        <begin position="329"/>
        <end position="339"/>
    </location>
</feature>
<dbReference type="InterPro" id="IPR050357">
    <property type="entry name" value="Arrestin_domain-protein"/>
</dbReference>
<dbReference type="PANTHER" id="PTHR11188:SF176">
    <property type="entry name" value="ARRESTIN DOMAIN-CONTAINING PROTEIN 1"/>
    <property type="match status" value="1"/>
</dbReference>
<keyword evidence="2" id="KW-0716">Sensory transduction</keyword>
<dbReference type="GeneID" id="112463771"/>
<dbReference type="AlphaFoldDB" id="A0A6J1QYZ9"/>
<reference evidence="6 7" key="1">
    <citation type="submission" date="2025-04" db="UniProtKB">
        <authorList>
            <consortium name="RefSeq"/>
        </authorList>
    </citation>
    <scope>IDENTIFICATION</scope>
    <source>
        <tissue evidence="6 7">Whole body</tissue>
    </source>
</reference>
<dbReference type="RefSeq" id="XP_024886099.1">
    <property type="nucleotide sequence ID" value="XM_025030331.1"/>
</dbReference>
<dbReference type="InterPro" id="IPR011022">
    <property type="entry name" value="Arrestin_C-like"/>
</dbReference>
<dbReference type="Pfam" id="PF00339">
    <property type="entry name" value="Arrestin_N"/>
    <property type="match status" value="1"/>
</dbReference>
<dbReference type="Proteomes" id="UP000504618">
    <property type="component" value="Unplaced"/>
</dbReference>
<feature type="compositionally biased region" description="Polar residues" evidence="3">
    <location>
        <begin position="347"/>
        <end position="358"/>
    </location>
</feature>
<feature type="region of interest" description="Disordered" evidence="3">
    <location>
        <begin position="329"/>
        <end position="358"/>
    </location>
</feature>
<dbReference type="GO" id="GO:0015031">
    <property type="term" value="P:protein transport"/>
    <property type="evidence" value="ECO:0007669"/>
    <property type="project" value="TreeGrafter"/>
</dbReference>
<evidence type="ECO:0000259" key="4">
    <source>
        <dbReference type="SMART" id="SM01017"/>
    </source>
</evidence>
<dbReference type="Pfam" id="PF02752">
    <property type="entry name" value="Arrestin_C"/>
    <property type="match status" value="1"/>
</dbReference>
<evidence type="ECO:0000256" key="1">
    <source>
        <dbReference type="ARBA" id="ARBA00005298"/>
    </source>
</evidence>
<keyword evidence="5" id="KW-1185">Reference proteome</keyword>
<evidence type="ECO:0000313" key="7">
    <source>
        <dbReference type="RefSeq" id="XP_024886100.1"/>
    </source>
</evidence>
<dbReference type="RefSeq" id="XP_024886101.1">
    <property type="nucleotide sequence ID" value="XM_025030333.1"/>
</dbReference>
<proteinExistence type="inferred from homology"/>
<dbReference type="InterPro" id="IPR014756">
    <property type="entry name" value="Ig_E-set"/>
</dbReference>
<evidence type="ECO:0000313" key="6">
    <source>
        <dbReference type="RefSeq" id="XP_024886099.1"/>
    </source>
</evidence>
<organism evidence="5 8">
    <name type="scientific">Temnothorax curvispinosus</name>
    <dbReference type="NCBI Taxonomy" id="300111"/>
    <lineage>
        <taxon>Eukaryota</taxon>
        <taxon>Metazoa</taxon>
        <taxon>Ecdysozoa</taxon>
        <taxon>Arthropoda</taxon>
        <taxon>Hexapoda</taxon>
        <taxon>Insecta</taxon>
        <taxon>Pterygota</taxon>
        <taxon>Neoptera</taxon>
        <taxon>Endopterygota</taxon>
        <taxon>Hymenoptera</taxon>
        <taxon>Apocrita</taxon>
        <taxon>Aculeata</taxon>
        <taxon>Formicoidea</taxon>
        <taxon>Formicidae</taxon>
        <taxon>Myrmicinae</taxon>
        <taxon>Temnothorax</taxon>
    </lineage>
</organism>
<feature type="domain" description="Arrestin C-terminal-like" evidence="4">
    <location>
        <begin position="182"/>
        <end position="321"/>
    </location>
</feature>
<name>A0A6J1QYZ9_9HYME</name>
<dbReference type="GO" id="GO:0005737">
    <property type="term" value="C:cytoplasm"/>
    <property type="evidence" value="ECO:0007669"/>
    <property type="project" value="TreeGrafter"/>
</dbReference>
<dbReference type="InterPro" id="IPR011021">
    <property type="entry name" value="Arrestin-like_N"/>
</dbReference>
<dbReference type="RefSeq" id="XP_024886100.1">
    <property type="nucleotide sequence ID" value="XM_025030332.1"/>
</dbReference>
<dbReference type="Gene3D" id="2.60.40.640">
    <property type="match status" value="2"/>
</dbReference>
<protein>
    <submittedName>
        <fullName evidence="6 7">Arrestin domain-containing protein 2-like</fullName>
    </submittedName>
</protein>
<dbReference type="InterPro" id="IPR014752">
    <property type="entry name" value="Arrestin-like_C"/>
</dbReference>
<dbReference type="SUPFAM" id="SSF81296">
    <property type="entry name" value="E set domains"/>
    <property type="match status" value="2"/>
</dbReference>
<comment type="similarity">
    <text evidence="1">Belongs to the arrestin family.</text>
</comment>
<evidence type="ECO:0000313" key="8">
    <source>
        <dbReference type="RefSeq" id="XP_024886101.1"/>
    </source>
</evidence>
<evidence type="ECO:0000313" key="5">
    <source>
        <dbReference type="Proteomes" id="UP000504618"/>
    </source>
</evidence>
<gene>
    <name evidence="6 7 8" type="primary">LOC112463771</name>
</gene>